<evidence type="ECO:0000313" key="2">
    <source>
        <dbReference type="Proteomes" id="UP001148662"/>
    </source>
</evidence>
<reference evidence="1" key="1">
    <citation type="submission" date="2022-07" db="EMBL/GenBank/DDBJ databases">
        <title>Genome Sequence of Phlebia brevispora.</title>
        <authorList>
            <person name="Buettner E."/>
        </authorList>
    </citation>
    <scope>NUCLEOTIDE SEQUENCE</scope>
    <source>
        <strain evidence="1">MPL23</strain>
    </source>
</reference>
<dbReference type="EMBL" id="JANHOG010002301">
    <property type="protein sequence ID" value="KAJ3524830.1"/>
    <property type="molecule type" value="Genomic_DNA"/>
</dbReference>
<proteinExistence type="predicted"/>
<comment type="caution">
    <text evidence="1">The sequence shown here is derived from an EMBL/GenBank/DDBJ whole genome shotgun (WGS) entry which is preliminary data.</text>
</comment>
<gene>
    <name evidence="1" type="ORF">NM688_g8495</name>
</gene>
<sequence length="314" mass="36840">MREEVLRRIRSRVPKGRETLAKNTRGKHVKSKRLTVGFAESEPMSFTTPDKHYHVSDSNRYFEELGEWLEDNAGDPALVNFEGRLKDHLLRRLSDIEDEDQTFTDEDRRNIVIVGDRLYRHKAIRVNYTTYDLRRAQDSLNPRTHADIMVQSHEDEDERDPHPYWYARIVGVFHVYVQDFRETTKTHERQCLESYGCDGFVNDDDPDAFGFISPDDIIRAAHLIPAFHHGTTDEYLPPSIVRPASDNDEDWVYYYVNIFVDRDMLMRYLGGGIGHRITKRETFVVCFRITRASDRGRFVMAAVPRIVDDDFESF</sequence>
<accession>A0ACC1RRH0</accession>
<keyword evidence="2" id="KW-1185">Reference proteome</keyword>
<name>A0ACC1RRH0_9APHY</name>
<dbReference type="Proteomes" id="UP001148662">
    <property type="component" value="Unassembled WGS sequence"/>
</dbReference>
<evidence type="ECO:0000313" key="1">
    <source>
        <dbReference type="EMBL" id="KAJ3524830.1"/>
    </source>
</evidence>
<protein>
    <submittedName>
        <fullName evidence="1">Uncharacterized protein</fullName>
    </submittedName>
</protein>
<organism evidence="1 2">
    <name type="scientific">Phlebia brevispora</name>
    <dbReference type="NCBI Taxonomy" id="194682"/>
    <lineage>
        <taxon>Eukaryota</taxon>
        <taxon>Fungi</taxon>
        <taxon>Dikarya</taxon>
        <taxon>Basidiomycota</taxon>
        <taxon>Agaricomycotina</taxon>
        <taxon>Agaricomycetes</taxon>
        <taxon>Polyporales</taxon>
        <taxon>Meruliaceae</taxon>
        <taxon>Phlebia</taxon>
    </lineage>
</organism>